<gene>
    <name evidence="1" type="ORF">SVIM_LOCUS249277</name>
</gene>
<organism evidence="1">
    <name type="scientific">Salix viminalis</name>
    <name type="common">Common osier</name>
    <name type="synonym">Basket willow</name>
    <dbReference type="NCBI Taxonomy" id="40686"/>
    <lineage>
        <taxon>Eukaryota</taxon>
        <taxon>Viridiplantae</taxon>
        <taxon>Streptophyta</taxon>
        <taxon>Embryophyta</taxon>
        <taxon>Tracheophyta</taxon>
        <taxon>Spermatophyta</taxon>
        <taxon>Magnoliopsida</taxon>
        <taxon>eudicotyledons</taxon>
        <taxon>Gunneridae</taxon>
        <taxon>Pentapetalae</taxon>
        <taxon>rosids</taxon>
        <taxon>fabids</taxon>
        <taxon>Malpighiales</taxon>
        <taxon>Salicaceae</taxon>
        <taxon>Saliceae</taxon>
        <taxon>Salix</taxon>
    </lineage>
</organism>
<dbReference type="AlphaFoldDB" id="A0A6N2M227"/>
<name>A0A6N2M227_SALVM</name>
<reference evidence="1" key="1">
    <citation type="submission" date="2019-03" db="EMBL/GenBank/DDBJ databases">
        <authorList>
            <person name="Mank J."/>
            <person name="Almeida P."/>
        </authorList>
    </citation>
    <scope>NUCLEOTIDE SEQUENCE</scope>
    <source>
        <strain evidence="1">78183</strain>
    </source>
</reference>
<protein>
    <submittedName>
        <fullName evidence="1">Uncharacterized protein</fullName>
    </submittedName>
</protein>
<evidence type="ECO:0000313" key="1">
    <source>
        <dbReference type="EMBL" id="VFU41981.1"/>
    </source>
</evidence>
<accession>A0A6N2M227</accession>
<sequence>MVFDSQVLPALNLAFFPMFPNLLPTLNINALVKSPRSKPHASAIAPPTIRSFGMLLPKDFSGVVAASVSDKSSTSPKDLSNSGFILELIRAIKAGRESVLPDALTSSSGEKTIAQCSGNLNMKSCFKLKYKGTIQLNDRRKETTACLLECTSLNSIGQRVLKKGNCQHKPLEGDEHIEPREAMN</sequence>
<proteinExistence type="predicted"/>
<dbReference type="EMBL" id="CAADRP010001574">
    <property type="protein sequence ID" value="VFU41981.1"/>
    <property type="molecule type" value="Genomic_DNA"/>
</dbReference>